<evidence type="ECO:0000313" key="1">
    <source>
        <dbReference type="EMBL" id="THF81459.1"/>
    </source>
</evidence>
<dbReference type="CDD" id="cd00229">
    <property type="entry name" value="SGNH_hydrolase"/>
    <property type="match status" value="1"/>
</dbReference>
<dbReference type="GO" id="GO:0016787">
    <property type="term" value="F:hydrolase activity"/>
    <property type="evidence" value="ECO:0007669"/>
    <property type="project" value="UniProtKB-KW"/>
</dbReference>
<dbReference type="Gene3D" id="3.40.50.1110">
    <property type="entry name" value="SGNH hydrolase"/>
    <property type="match status" value="1"/>
</dbReference>
<dbReference type="OrthoDB" id="2451965at2"/>
<evidence type="ECO:0000313" key="2">
    <source>
        <dbReference type="Proteomes" id="UP000310334"/>
    </source>
</evidence>
<organism evidence="1 2">
    <name type="scientific">Metabacillus sediminilitoris</name>
    <dbReference type="NCBI Taxonomy" id="2567941"/>
    <lineage>
        <taxon>Bacteria</taxon>
        <taxon>Bacillati</taxon>
        <taxon>Bacillota</taxon>
        <taxon>Bacilli</taxon>
        <taxon>Bacillales</taxon>
        <taxon>Bacillaceae</taxon>
        <taxon>Metabacillus</taxon>
    </lineage>
</organism>
<accession>A0A4S4C307</accession>
<reference evidence="1 2" key="1">
    <citation type="submission" date="2019-04" db="EMBL/GenBank/DDBJ databases">
        <title>Bacillus sediminilitoris sp. nov., isolated from a tidal flat sediment on the East China Sea.</title>
        <authorList>
            <person name="Wei Y."/>
            <person name="Mao H."/>
            <person name="Fang J."/>
        </authorList>
    </citation>
    <scope>NUCLEOTIDE SEQUENCE [LARGE SCALE GENOMIC DNA]</scope>
    <source>
        <strain evidence="1 2">DSL-17</strain>
    </source>
</reference>
<dbReference type="AlphaFoldDB" id="A0A4S4C307"/>
<comment type="caution">
    <text evidence="1">The sequence shown here is derived from an EMBL/GenBank/DDBJ whole genome shotgun (WGS) entry which is preliminary data.</text>
</comment>
<name>A0A4S4C307_9BACI</name>
<proteinExistence type="predicted"/>
<dbReference type="Proteomes" id="UP000310334">
    <property type="component" value="Unassembled WGS sequence"/>
</dbReference>
<dbReference type="EMBL" id="SSNT01000004">
    <property type="protein sequence ID" value="THF81459.1"/>
    <property type="molecule type" value="Genomic_DNA"/>
</dbReference>
<keyword evidence="1" id="KW-0378">Hydrolase</keyword>
<dbReference type="SUPFAM" id="SSF52266">
    <property type="entry name" value="SGNH hydrolase"/>
    <property type="match status" value="1"/>
</dbReference>
<dbReference type="RefSeq" id="WP_136352295.1">
    <property type="nucleotide sequence ID" value="NZ_CP046266.1"/>
</dbReference>
<dbReference type="InterPro" id="IPR036514">
    <property type="entry name" value="SGNH_hydro_sf"/>
</dbReference>
<keyword evidence="2" id="KW-1185">Reference proteome</keyword>
<gene>
    <name evidence="1" type="ORF">E6W99_06000</name>
</gene>
<sequence>MKKLIVLITLIVCGAAIIFGNIHWNNKISAHGEEMKNTNREASDENVEEDIKLDISTYSSNLPKGLQQKMNNAISSGKPLQLVIYGSDATSDEEGAWPYLLTKQLKGIYGEELFNVTVLSEGNKTTLDVVEQKSYEEVNKLKPDVILFEPFMLNDNSGVIGVPNTINNIETMIKSWEESNKDVTILMQPTNPIHGATFYPKQVDELKVFAETNKIIYLNHWEKWPELADETMKEYLIDNSQPNEKGNKVWADFLINYFIAK</sequence>
<protein>
    <submittedName>
        <fullName evidence="1">SGNH/GDSL hydrolase family protein</fullName>
    </submittedName>
</protein>